<evidence type="ECO:0008006" key="4">
    <source>
        <dbReference type="Google" id="ProtNLM"/>
    </source>
</evidence>
<feature type="transmembrane region" description="Helical" evidence="1">
    <location>
        <begin position="412"/>
        <end position="434"/>
    </location>
</feature>
<sequence>MISTLKAIMEIRGMSGANRLMFYFRKIPVIGELLPASAYAETSLKRTLSVIVYILKAIWAFLSKFAYLGLMVYLPVKLAGSELTLTLSAQYQLYLQVLLCLSFLVAAVSSAVILEPKRDKYIFVKLMRLPAERYMRVTLTLRGISFAVTFIPAMMVFGNLLGAPLWQGGVLALLLTFWRIACEALHLWIFDKYGIVVVKKTSWVWTAIGAGYLLAYVPLLPGFAVVDSSMLFSLPLVLGVTVLGALCTVYIARYPDYRNAVDAVTKIDDPLLDMGRMMKEARVKDVATREQQYTAEQLNPGQFAGKSGYAYLNAIFFSRHRRLLIHPVQRRLVIIGALFAAALLTLLFSQAAFNRMAHYLISALPTFLILMNYTSIGERVCKAMFYNCDLSLLRYGFYREQSAILSNFRIRLLRISLLNLIPAAAICLGVNLLILLSGESWGAADAVIFCVTIVALSLFFSVHHLFMYYIFQPYSTELNVKNPFFTIVNSIVLAAGFIAIQFKSEPGIFAFIVVLSAVVYMLAALILVYKFSGRTFRVK</sequence>
<feature type="transmembrane region" description="Helical" evidence="1">
    <location>
        <begin position="134"/>
        <end position="157"/>
    </location>
</feature>
<protein>
    <recommendedName>
        <fullName evidence="4">ABC transporter permease</fullName>
    </recommendedName>
</protein>
<keyword evidence="3" id="KW-1185">Reference proteome</keyword>
<keyword evidence="1" id="KW-0472">Membrane</keyword>
<accession>A0ABX1YK98</accession>
<feature type="transmembrane region" description="Helical" evidence="1">
    <location>
        <begin position="332"/>
        <end position="353"/>
    </location>
</feature>
<keyword evidence="1" id="KW-0812">Transmembrane</keyword>
<feature type="transmembrane region" description="Helical" evidence="1">
    <location>
        <begin position="446"/>
        <end position="471"/>
    </location>
</feature>
<feature type="transmembrane region" description="Helical" evidence="1">
    <location>
        <begin position="50"/>
        <end position="73"/>
    </location>
</feature>
<feature type="transmembrane region" description="Helical" evidence="1">
    <location>
        <begin position="93"/>
        <end position="114"/>
    </location>
</feature>
<feature type="transmembrane region" description="Helical" evidence="1">
    <location>
        <begin position="359"/>
        <end position="376"/>
    </location>
</feature>
<dbReference type="Proteomes" id="UP000596857">
    <property type="component" value="Unassembled WGS sequence"/>
</dbReference>
<gene>
    <name evidence="2" type="ORF">GC101_21195</name>
</gene>
<feature type="transmembrane region" description="Helical" evidence="1">
    <location>
        <begin position="202"/>
        <end position="224"/>
    </location>
</feature>
<organism evidence="2 3">
    <name type="scientific">Paenibacillus phytohabitans</name>
    <dbReference type="NCBI Taxonomy" id="2654978"/>
    <lineage>
        <taxon>Bacteria</taxon>
        <taxon>Bacillati</taxon>
        <taxon>Bacillota</taxon>
        <taxon>Bacilli</taxon>
        <taxon>Bacillales</taxon>
        <taxon>Paenibacillaceae</taxon>
        <taxon>Paenibacillus</taxon>
    </lineage>
</organism>
<evidence type="ECO:0000313" key="3">
    <source>
        <dbReference type="Proteomes" id="UP000596857"/>
    </source>
</evidence>
<keyword evidence="1" id="KW-1133">Transmembrane helix</keyword>
<proteinExistence type="predicted"/>
<feature type="transmembrane region" description="Helical" evidence="1">
    <location>
        <begin position="169"/>
        <end position="190"/>
    </location>
</feature>
<comment type="caution">
    <text evidence="2">The sequence shown here is derived from an EMBL/GenBank/DDBJ whole genome shotgun (WGS) entry which is preliminary data.</text>
</comment>
<feature type="transmembrane region" description="Helical" evidence="1">
    <location>
        <begin position="230"/>
        <end position="252"/>
    </location>
</feature>
<dbReference type="EMBL" id="WHOB01000062">
    <property type="protein sequence ID" value="NOU81382.1"/>
    <property type="molecule type" value="Genomic_DNA"/>
</dbReference>
<feature type="transmembrane region" description="Helical" evidence="1">
    <location>
        <begin position="483"/>
        <end position="502"/>
    </location>
</feature>
<evidence type="ECO:0000256" key="1">
    <source>
        <dbReference type="SAM" id="Phobius"/>
    </source>
</evidence>
<dbReference type="RefSeq" id="WP_171718868.1">
    <property type="nucleotide sequence ID" value="NZ_WHOB01000062.1"/>
</dbReference>
<evidence type="ECO:0000313" key="2">
    <source>
        <dbReference type="EMBL" id="NOU81382.1"/>
    </source>
</evidence>
<feature type="transmembrane region" description="Helical" evidence="1">
    <location>
        <begin position="508"/>
        <end position="529"/>
    </location>
</feature>
<name>A0ABX1YK98_9BACL</name>
<reference evidence="2 3" key="1">
    <citation type="submission" date="2019-10" db="EMBL/GenBank/DDBJ databases">
        <title>Description of Paenibacillus terricola sp. nov.</title>
        <authorList>
            <person name="Carlier A."/>
            <person name="Qi S."/>
        </authorList>
    </citation>
    <scope>NUCLEOTIDE SEQUENCE [LARGE SCALE GENOMIC DNA]</scope>
    <source>
        <strain evidence="2 3">LMG 31459</strain>
    </source>
</reference>